<evidence type="ECO:0000259" key="1">
    <source>
        <dbReference type="Pfam" id="PF17667"/>
    </source>
</evidence>
<dbReference type="AlphaFoldDB" id="A0A5J5FCC1"/>
<dbReference type="OrthoDB" id="5584477at2759"/>
<dbReference type="EMBL" id="VXIS01000001">
    <property type="protein sequence ID" value="KAA8915027.1"/>
    <property type="molecule type" value="Genomic_DNA"/>
</dbReference>
<dbReference type="Proteomes" id="UP000326924">
    <property type="component" value="Unassembled WGS sequence"/>
</dbReference>
<protein>
    <recommendedName>
        <fullName evidence="1">Fungal-type protein kinase domain-containing protein</fullName>
    </recommendedName>
</protein>
<feature type="non-terminal residue" evidence="2">
    <location>
        <position position="1"/>
    </location>
</feature>
<dbReference type="InParanoid" id="A0A5J5FCC1"/>
<evidence type="ECO:0000313" key="3">
    <source>
        <dbReference type="Proteomes" id="UP000326924"/>
    </source>
</evidence>
<evidence type="ECO:0000313" key="2">
    <source>
        <dbReference type="EMBL" id="KAA8915027.1"/>
    </source>
</evidence>
<reference evidence="2 3" key="1">
    <citation type="submission" date="2019-09" db="EMBL/GenBank/DDBJ databases">
        <title>Draft genome of the ectomycorrhizal ascomycete Sphaerosporella brunnea.</title>
        <authorList>
            <consortium name="DOE Joint Genome Institute"/>
            <person name="Benucci G.M."/>
            <person name="Marozzi G."/>
            <person name="Antonielli L."/>
            <person name="Sanchez S."/>
            <person name="Marco P."/>
            <person name="Wang X."/>
            <person name="Falini L.B."/>
            <person name="Barry K."/>
            <person name="Haridas S."/>
            <person name="Lipzen A."/>
            <person name="Labutti K."/>
            <person name="Grigoriev I.V."/>
            <person name="Murat C."/>
            <person name="Martin F."/>
            <person name="Albertini E."/>
            <person name="Donnini D."/>
            <person name="Bonito G."/>
        </authorList>
    </citation>
    <scope>NUCLEOTIDE SEQUENCE [LARGE SCALE GENOMIC DNA]</scope>
    <source>
        <strain evidence="2 3">Sb_GMNB300</strain>
    </source>
</reference>
<gene>
    <name evidence="2" type="ORF">FN846DRAFT_3950</name>
</gene>
<keyword evidence="3" id="KW-1185">Reference proteome</keyword>
<dbReference type="Pfam" id="PF17667">
    <property type="entry name" value="Pkinase_fungal"/>
    <property type="match status" value="1"/>
</dbReference>
<feature type="domain" description="Fungal-type protein kinase" evidence="1">
    <location>
        <begin position="27"/>
        <end position="95"/>
    </location>
</feature>
<organism evidence="2 3">
    <name type="scientific">Sphaerosporella brunnea</name>
    <dbReference type="NCBI Taxonomy" id="1250544"/>
    <lineage>
        <taxon>Eukaryota</taxon>
        <taxon>Fungi</taxon>
        <taxon>Dikarya</taxon>
        <taxon>Ascomycota</taxon>
        <taxon>Pezizomycotina</taxon>
        <taxon>Pezizomycetes</taxon>
        <taxon>Pezizales</taxon>
        <taxon>Pyronemataceae</taxon>
        <taxon>Sphaerosporella</taxon>
    </lineage>
</organism>
<sequence>HFPIPDTPSLQCCFLRCSLGSLAGSGLDLVISIENVFVKKITKRVHGFTLMNGHMRCWAFTRSGGVVSPQFRLSTGEGKQLLRRIVVGYQMQSDLGLACGPGNMPTQLDRGVWQCTAHGLPGGESLRKKFTFISTSDGEKLKNERVIINDFGTPMGLAIINP</sequence>
<name>A0A5J5FCC1_9PEZI</name>
<accession>A0A5J5FCC1</accession>
<proteinExistence type="predicted"/>
<comment type="caution">
    <text evidence="2">The sequence shown here is derived from an EMBL/GenBank/DDBJ whole genome shotgun (WGS) entry which is preliminary data.</text>
</comment>
<dbReference type="InterPro" id="IPR040976">
    <property type="entry name" value="Pkinase_fungal"/>
</dbReference>